<accession>A0A8J2X6M6</accession>
<evidence type="ECO:0000313" key="6">
    <source>
        <dbReference type="Proteomes" id="UP000789595"/>
    </source>
</evidence>
<comment type="caution">
    <text evidence="5">The sequence shown here is derived from an EMBL/GenBank/DDBJ whole genome shotgun (WGS) entry which is preliminary data.</text>
</comment>
<evidence type="ECO:0000256" key="3">
    <source>
        <dbReference type="ARBA" id="ARBA00022729"/>
    </source>
</evidence>
<comment type="similarity">
    <text evidence="2">Belongs to the bacterial solute-binding protein SsuA/TauA family.</text>
</comment>
<evidence type="ECO:0000256" key="1">
    <source>
        <dbReference type="ARBA" id="ARBA00004418"/>
    </source>
</evidence>
<dbReference type="PANTHER" id="PTHR30024">
    <property type="entry name" value="ALIPHATIC SULFONATES-BINDING PROTEIN-RELATED"/>
    <property type="match status" value="1"/>
</dbReference>
<comment type="subcellular location">
    <subcellularLocation>
        <location evidence="1">Periplasm</location>
    </subcellularLocation>
</comment>
<evidence type="ECO:0000313" key="5">
    <source>
        <dbReference type="EMBL" id="CAH0378310.1"/>
    </source>
</evidence>
<dbReference type="OrthoDB" id="1363at2759"/>
<dbReference type="InterPro" id="IPR054364">
    <property type="entry name" value="Ca3427-like_PBP2"/>
</dbReference>
<reference evidence="5" key="1">
    <citation type="submission" date="2021-11" db="EMBL/GenBank/DDBJ databases">
        <authorList>
            <consortium name="Genoscope - CEA"/>
            <person name="William W."/>
        </authorList>
    </citation>
    <scope>NUCLEOTIDE SEQUENCE</scope>
</reference>
<name>A0A8J2X6M6_9STRA</name>
<dbReference type="Proteomes" id="UP000789595">
    <property type="component" value="Unassembled WGS sequence"/>
</dbReference>
<dbReference type="Gene3D" id="3.40.190.10">
    <property type="entry name" value="Periplasmic binding protein-like II"/>
    <property type="match status" value="2"/>
</dbReference>
<keyword evidence="6" id="KW-1185">Reference proteome</keyword>
<gene>
    <name evidence="5" type="ORF">PECAL_5P28210</name>
</gene>
<evidence type="ECO:0000259" key="4">
    <source>
        <dbReference type="Pfam" id="PF22384"/>
    </source>
</evidence>
<organism evidence="5 6">
    <name type="scientific">Pelagomonas calceolata</name>
    <dbReference type="NCBI Taxonomy" id="35677"/>
    <lineage>
        <taxon>Eukaryota</taxon>
        <taxon>Sar</taxon>
        <taxon>Stramenopiles</taxon>
        <taxon>Ochrophyta</taxon>
        <taxon>Pelagophyceae</taxon>
        <taxon>Pelagomonadales</taxon>
        <taxon>Pelagomonadaceae</taxon>
        <taxon>Pelagomonas</taxon>
    </lineage>
</organism>
<dbReference type="Pfam" id="PF22384">
    <property type="entry name" value="PBP2_Ca3427_like"/>
    <property type="match status" value="1"/>
</dbReference>
<proteinExistence type="inferred from homology"/>
<sequence>MRRALVQLRRTPPPRRPLSLLRVGGVPEHFNYPIRQAAANGGFAWSEHPGGSGAMAQKLREDELDVAILLTEAATLFAHKGDVTIVGSFVDTPLTWGVHALAGSEPSLDSRYAVSRMGSGSHLMALVAARQRGAPDPLFEVVGDLQGARIALKNKEADLFMWEKFTTKPLVDSGEWSRVAEVPTPWPCFAVVCTPEVARSRRDEVSEVLGSVYEKASRISSADIDAIAADYHLKSDDVAEWLAGVTWGPGVRMPSRVIDDCTRALLEAGVLEQGEVKSYREVVSDWTRDEPLDA</sequence>
<protein>
    <recommendedName>
        <fullName evidence="4">Ca3427-like PBP 2 domain-containing protein</fullName>
    </recommendedName>
</protein>
<keyword evidence="3" id="KW-0732">Signal</keyword>
<dbReference type="SUPFAM" id="SSF53850">
    <property type="entry name" value="Periplasmic binding protein-like II"/>
    <property type="match status" value="1"/>
</dbReference>
<dbReference type="EMBL" id="CAKKNE010000005">
    <property type="protein sequence ID" value="CAH0378310.1"/>
    <property type="molecule type" value="Genomic_DNA"/>
</dbReference>
<evidence type="ECO:0000256" key="2">
    <source>
        <dbReference type="ARBA" id="ARBA00010742"/>
    </source>
</evidence>
<dbReference type="AlphaFoldDB" id="A0A8J2X6M6"/>
<feature type="domain" description="Ca3427-like PBP 2" evidence="4">
    <location>
        <begin position="110"/>
        <end position="181"/>
    </location>
</feature>
<dbReference type="PANTHER" id="PTHR30024:SF47">
    <property type="entry name" value="TAURINE-BINDING PERIPLASMIC PROTEIN"/>
    <property type="match status" value="1"/>
</dbReference>